<reference evidence="7 8" key="1">
    <citation type="submission" date="2014-02" db="EMBL/GenBank/DDBJ databases">
        <authorList>
            <person name="Sears C."/>
            <person name="Carroll K."/>
            <person name="Sack B.R."/>
            <person name="Qadri F."/>
            <person name="Myers L.L."/>
            <person name="Chung G.-T."/>
            <person name="Escheverria P."/>
            <person name="Fraser C.M."/>
            <person name="Sadzewicz L."/>
            <person name="Shefchek K.A."/>
            <person name="Tallon L."/>
            <person name="Das S.P."/>
            <person name="Daugherty S."/>
            <person name="Mongodin E.F."/>
        </authorList>
    </citation>
    <scope>NUCLEOTIDE SEQUENCE [LARGE SCALE GENOMIC DNA]</scope>
    <source>
        <strain evidence="8">3988T(B)14</strain>
    </source>
</reference>
<organism evidence="7 8">
    <name type="scientific">Bacteroides fragilis str. 3988T(B)14</name>
    <dbReference type="NCBI Taxonomy" id="1339315"/>
    <lineage>
        <taxon>Bacteria</taxon>
        <taxon>Pseudomonadati</taxon>
        <taxon>Bacteroidota</taxon>
        <taxon>Bacteroidia</taxon>
        <taxon>Bacteroidales</taxon>
        <taxon>Bacteroidaceae</taxon>
        <taxon>Bacteroides</taxon>
    </lineage>
</organism>
<dbReference type="GO" id="GO:0003824">
    <property type="term" value="F:catalytic activity"/>
    <property type="evidence" value="ECO:0007669"/>
    <property type="project" value="InterPro"/>
</dbReference>
<dbReference type="PANTHER" id="PTHR13932:SF5">
    <property type="entry name" value="RADICAL S-ADENOSYL METHIONINE DOMAIN-CONTAINING PROTEIN 1, MITOCHONDRIAL"/>
    <property type="match status" value="1"/>
</dbReference>
<comment type="cofactor">
    <cofactor evidence="1">
        <name>[4Fe-4S] cluster</name>
        <dbReference type="ChEBI" id="CHEBI:49883"/>
    </cofactor>
</comment>
<dbReference type="InterPro" id="IPR007197">
    <property type="entry name" value="rSAM"/>
</dbReference>
<name>A0A015UKW9_BACFG</name>
<dbReference type="SUPFAM" id="SSF102114">
    <property type="entry name" value="Radical SAM enzymes"/>
    <property type="match status" value="1"/>
</dbReference>
<proteinExistence type="predicted"/>
<dbReference type="EMBL" id="JGCY01000282">
    <property type="protein sequence ID" value="EXY74568.1"/>
    <property type="molecule type" value="Genomic_DNA"/>
</dbReference>
<dbReference type="InterPro" id="IPR010723">
    <property type="entry name" value="HemN_C"/>
</dbReference>
<evidence type="ECO:0000256" key="1">
    <source>
        <dbReference type="ARBA" id="ARBA00001966"/>
    </source>
</evidence>
<dbReference type="Proteomes" id="UP000020529">
    <property type="component" value="Unassembled WGS sequence"/>
</dbReference>
<evidence type="ECO:0000256" key="4">
    <source>
        <dbReference type="ARBA" id="ARBA00023004"/>
    </source>
</evidence>
<dbReference type="PATRIC" id="fig|1339315.3.peg.2393"/>
<dbReference type="InterPro" id="IPR006638">
    <property type="entry name" value="Elp3/MiaA/NifB-like_rSAM"/>
</dbReference>
<dbReference type="NCBIfam" id="NF006067">
    <property type="entry name" value="PRK08208.1"/>
    <property type="match status" value="1"/>
</dbReference>
<dbReference type="InterPro" id="IPR034505">
    <property type="entry name" value="Coproporphyrinogen-III_oxidase"/>
</dbReference>
<keyword evidence="4" id="KW-0408">Iron</keyword>
<dbReference type="Gene3D" id="3.20.20.70">
    <property type="entry name" value="Aldolase class I"/>
    <property type="match status" value="1"/>
</dbReference>
<evidence type="ECO:0000256" key="5">
    <source>
        <dbReference type="ARBA" id="ARBA00023014"/>
    </source>
</evidence>
<dbReference type="InterPro" id="IPR013785">
    <property type="entry name" value="Aldolase_TIM"/>
</dbReference>
<dbReference type="SFLD" id="SFLDG01082">
    <property type="entry name" value="B12-binding_domain_containing"/>
    <property type="match status" value="1"/>
</dbReference>
<dbReference type="RefSeq" id="WP_022347055.1">
    <property type="nucleotide sequence ID" value="NZ_JGCY01000282.1"/>
</dbReference>
<dbReference type="GO" id="GO:0051539">
    <property type="term" value="F:4 iron, 4 sulfur cluster binding"/>
    <property type="evidence" value="ECO:0007669"/>
    <property type="project" value="TreeGrafter"/>
</dbReference>
<dbReference type="SFLD" id="SFLDG01065">
    <property type="entry name" value="anaerobic_coproporphyrinogen-I"/>
    <property type="match status" value="1"/>
</dbReference>
<evidence type="ECO:0000313" key="7">
    <source>
        <dbReference type="EMBL" id="EXY74568.1"/>
    </source>
</evidence>
<dbReference type="Pfam" id="PF06969">
    <property type="entry name" value="HemN_C"/>
    <property type="match status" value="1"/>
</dbReference>
<keyword evidence="2" id="KW-0949">S-adenosyl-L-methionine</keyword>
<dbReference type="PROSITE" id="PS51918">
    <property type="entry name" value="RADICAL_SAM"/>
    <property type="match status" value="1"/>
</dbReference>
<protein>
    <submittedName>
        <fullName evidence="7">Radical SAM superfamily protein</fullName>
    </submittedName>
</protein>
<accession>A0A015UKW9</accession>
<dbReference type="SFLD" id="SFLDS00029">
    <property type="entry name" value="Radical_SAM"/>
    <property type="match status" value="1"/>
</dbReference>
<feature type="domain" description="Radical SAM core" evidence="6">
    <location>
        <begin position="38"/>
        <end position="272"/>
    </location>
</feature>
<gene>
    <name evidence="7" type="ORF">M124_1627</name>
</gene>
<sequence>MNEQQQISRYVSYMYSYPHKTAYRTLTPPVSLSPYLERLEGREASLYFHIPFCAHKCGYCNLFSQQCCDAERISLYLHTMRRQAEQLSVAAQALKFTSFAVGGGTPLILDEGQLEELFCLAELFGVHPSRVFTSVETSPEYTQKSVLRQLRARGVERLSMGVQSFNETELKKLKRRSGLGTVVGALENIVEAGFPQFNLDLIYGIEGQTVESFMRSLNTALTYRPNELFIYPLYVRPGTRIDVRSTDDIGYAIYKSARELLVGQGFVQTSMRRFVRRETTETEFSCGDEVMLSCGAGGRSYLGNLHYATPYAVRQQAIADEIDHYIRTTDFMTAANGFLLSTEEMQIRFIIKNLMYHRGVDLAEYEKRFGEKPDRNLFREFTDRGWIEETGRIVRLTEEGMAYSDYIGQAFISPAVRKLMSEYVYP</sequence>
<dbReference type="SMART" id="SM00729">
    <property type="entry name" value="Elp3"/>
    <property type="match status" value="1"/>
</dbReference>
<dbReference type="InterPro" id="IPR058240">
    <property type="entry name" value="rSAM_sf"/>
</dbReference>
<dbReference type="PANTHER" id="PTHR13932">
    <property type="entry name" value="COPROPORPHYRINIGEN III OXIDASE"/>
    <property type="match status" value="1"/>
</dbReference>
<dbReference type="CDD" id="cd01335">
    <property type="entry name" value="Radical_SAM"/>
    <property type="match status" value="1"/>
</dbReference>
<dbReference type="AlphaFoldDB" id="A0A015UKW9"/>
<dbReference type="GO" id="GO:0006779">
    <property type="term" value="P:porphyrin-containing compound biosynthetic process"/>
    <property type="evidence" value="ECO:0007669"/>
    <property type="project" value="TreeGrafter"/>
</dbReference>
<dbReference type="GO" id="GO:0005737">
    <property type="term" value="C:cytoplasm"/>
    <property type="evidence" value="ECO:0007669"/>
    <property type="project" value="TreeGrafter"/>
</dbReference>
<evidence type="ECO:0000256" key="2">
    <source>
        <dbReference type="ARBA" id="ARBA00022691"/>
    </source>
</evidence>
<keyword evidence="3" id="KW-0479">Metal-binding</keyword>
<comment type="caution">
    <text evidence="7">The sequence shown here is derived from an EMBL/GenBank/DDBJ whole genome shotgun (WGS) entry which is preliminary data.</text>
</comment>
<evidence type="ECO:0000313" key="8">
    <source>
        <dbReference type="Proteomes" id="UP000020529"/>
    </source>
</evidence>
<dbReference type="GO" id="GO:0046872">
    <property type="term" value="F:metal ion binding"/>
    <property type="evidence" value="ECO:0007669"/>
    <property type="project" value="UniProtKB-KW"/>
</dbReference>
<evidence type="ECO:0000259" key="6">
    <source>
        <dbReference type="PROSITE" id="PS51918"/>
    </source>
</evidence>
<keyword evidence="5" id="KW-0411">Iron-sulfur</keyword>
<evidence type="ECO:0000256" key="3">
    <source>
        <dbReference type="ARBA" id="ARBA00022723"/>
    </source>
</evidence>
<dbReference type="Pfam" id="PF04055">
    <property type="entry name" value="Radical_SAM"/>
    <property type="match status" value="1"/>
</dbReference>